<dbReference type="EMBL" id="BQXS01004974">
    <property type="protein sequence ID" value="GKT37660.1"/>
    <property type="molecule type" value="Genomic_DNA"/>
</dbReference>
<keyword evidence="2" id="KW-1185">Reference proteome</keyword>
<comment type="caution">
    <text evidence="1">The sequence shown here is derived from an EMBL/GenBank/DDBJ whole genome shotgun (WGS) entry which is preliminary data.</text>
</comment>
<evidence type="ECO:0008006" key="3">
    <source>
        <dbReference type="Google" id="ProtNLM"/>
    </source>
</evidence>
<proteinExistence type="predicted"/>
<feature type="non-terminal residue" evidence="1">
    <location>
        <position position="121"/>
    </location>
</feature>
<reference evidence="1" key="1">
    <citation type="submission" date="2022-03" db="EMBL/GenBank/DDBJ databases">
        <title>Draft genome sequence of Aduncisulcus paluster, a free-living microaerophilic Fornicata.</title>
        <authorList>
            <person name="Yuyama I."/>
            <person name="Kume K."/>
            <person name="Tamura T."/>
            <person name="Inagaki Y."/>
            <person name="Hashimoto T."/>
        </authorList>
    </citation>
    <scope>NUCLEOTIDE SEQUENCE</scope>
    <source>
        <strain evidence="1">NY0171</strain>
    </source>
</reference>
<sequence>MFYEESSEDIISEPSQCLDYSQLIQTSFSSADISEMSSTASDGYDQSSATTLLDFPLESMNVFLMFIFELAKRTVMLKKKLFCGFFETLLFGKLLSGKDSIFYNEFVHHSMSINALSSDSV</sequence>
<protein>
    <recommendedName>
        <fullName evidence="3">Maturase K</fullName>
    </recommendedName>
</protein>
<evidence type="ECO:0000313" key="2">
    <source>
        <dbReference type="Proteomes" id="UP001057375"/>
    </source>
</evidence>
<gene>
    <name evidence="1" type="ORF">ADUPG1_003598</name>
</gene>
<accession>A0ABQ5L2T2</accession>
<organism evidence="1 2">
    <name type="scientific">Aduncisulcus paluster</name>
    <dbReference type="NCBI Taxonomy" id="2918883"/>
    <lineage>
        <taxon>Eukaryota</taxon>
        <taxon>Metamonada</taxon>
        <taxon>Carpediemonas-like organisms</taxon>
        <taxon>Aduncisulcus</taxon>
    </lineage>
</organism>
<evidence type="ECO:0000313" key="1">
    <source>
        <dbReference type="EMBL" id="GKT37660.1"/>
    </source>
</evidence>
<name>A0ABQ5L2T2_9EUKA</name>
<dbReference type="Proteomes" id="UP001057375">
    <property type="component" value="Unassembled WGS sequence"/>
</dbReference>